<dbReference type="EMBL" id="FOTS01000056">
    <property type="protein sequence ID" value="SFM21536.1"/>
    <property type="molecule type" value="Genomic_DNA"/>
</dbReference>
<protein>
    <submittedName>
        <fullName evidence="1">Uncharacterized protein</fullName>
    </submittedName>
</protein>
<accession>A0A1I4P1L4</accession>
<organism evidence="1 2">
    <name type="scientific">Pelosinus propionicus DSM 13327</name>
    <dbReference type="NCBI Taxonomy" id="1123291"/>
    <lineage>
        <taxon>Bacteria</taxon>
        <taxon>Bacillati</taxon>
        <taxon>Bacillota</taxon>
        <taxon>Negativicutes</taxon>
        <taxon>Selenomonadales</taxon>
        <taxon>Sporomusaceae</taxon>
        <taxon>Pelosinus</taxon>
    </lineage>
</organism>
<name>A0A1I4P1L4_9FIRM</name>
<reference evidence="2" key="1">
    <citation type="submission" date="2016-10" db="EMBL/GenBank/DDBJ databases">
        <authorList>
            <person name="Varghese N."/>
            <person name="Submissions S."/>
        </authorList>
    </citation>
    <scope>NUCLEOTIDE SEQUENCE [LARGE SCALE GENOMIC DNA]</scope>
    <source>
        <strain evidence="2">DSM 13327</strain>
    </source>
</reference>
<dbReference type="AlphaFoldDB" id="A0A1I4P1L4"/>
<dbReference type="STRING" id="1123291.SAMN04490355_10568"/>
<proteinExistence type="predicted"/>
<gene>
    <name evidence="1" type="ORF">SAMN04490355_10568</name>
</gene>
<evidence type="ECO:0000313" key="2">
    <source>
        <dbReference type="Proteomes" id="UP000199520"/>
    </source>
</evidence>
<sequence>MLCRCYVDVIHGKEVPVYNTDPIITQDAEGNDIIQEAGTVPVGTTYDLSAIPRPYVSITEAEHVDWMANQSTRKIDIKTKKLIEYTPPEPAPVIITPSVSQDLADVWEAIFALSSEKGGE</sequence>
<dbReference type="OrthoDB" id="9861757at2"/>
<dbReference type="RefSeq" id="WP_090942707.1">
    <property type="nucleotide sequence ID" value="NZ_FOTS01000056.1"/>
</dbReference>
<dbReference type="Proteomes" id="UP000199520">
    <property type="component" value="Unassembled WGS sequence"/>
</dbReference>
<keyword evidence="2" id="KW-1185">Reference proteome</keyword>
<evidence type="ECO:0000313" key="1">
    <source>
        <dbReference type="EMBL" id="SFM21536.1"/>
    </source>
</evidence>